<dbReference type="EMBL" id="AFOJ01000006">
    <property type="protein sequence ID" value="EGM51185.1"/>
    <property type="molecule type" value="Genomic_DNA"/>
</dbReference>
<comment type="caution">
    <text evidence="1">The sequence shown here is derived from an EMBL/GenBank/DDBJ whole genome shotgun (WGS) entry which is preliminary data.</text>
</comment>
<sequence length="35" mass="3984">MTIMMGIYGHKPLFGAFVRKTRAQTSEILRTSGHF</sequence>
<dbReference type="AlphaFoldDB" id="F7R1C8"/>
<dbReference type="Proteomes" id="UP000002971">
    <property type="component" value="Unassembled WGS sequence"/>
</dbReference>
<proteinExistence type="predicted"/>
<reference evidence="1 2" key="1">
    <citation type="journal article" date="2011" name="J. Bacteriol.">
        <title>Genome Sequence of Lactobacillus ruminis SPM0211, Isolated from a Fecal Sample from a Healthy Korean.</title>
        <authorList>
            <person name="Lee S."/>
            <person name="Cho Y.J."/>
            <person name="Lee A.H."/>
            <person name="Chun J."/>
            <person name="Ha N.J."/>
            <person name="Ko G."/>
        </authorList>
    </citation>
    <scope>NUCLEOTIDE SEQUENCE [LARGE SCALE GENOMIC DNA]</scope>
    <source>
        <strain evidence="1 2">SPM0211</strain>
    </source>
</reference>
<gene>
    <name evidence="1" type="ORF">LRU_01497</name>
</gene>
<name>F7R1C8_9LACO</name>
<evidence type="ECO:0000313" key="1">
    <source>
        <dbReference type="EMBL" id="EGM51185.1"/>
    </source>
</evidence>
<evidence type="ECO:0000313" key="2">
    <source>
        <dbReference type="Proteomes" id="UP000002971"/>
    </source>
</evidence>
<protein>
    <submittedName>
        <fullName evidence="1">Uncharacterized protein</fullName>
    </submittedName>
</protein>
<organism evidence="1 2">
    <name type="scientific">Ligilactobacillus ruminis SPM0211</name>
    <dbReference type="NCBI Taxonomy" id="1040964"/>
    <lineage>
        <taxon>Bacteria</taxon>
        <taxon>Bacillati</taxon>
        <taxon>Bacillota</taxon>
        <taxon>Bacilli</taxon>
        <taxon>Lactobacillales</taxon>
        <taxon>Lactobacillaceae</taxon>
        <taxon>Ligilactobacillus</taxon>
    </lineage>
</organism>
<accession>F7R1C8</accession>